<protein>
    <recommendedName>
        <fullName evidence="3">Lipid-binding serum glycoprotein N-terminal domain-containing protein</fullName>
    </recommendedName>
</protein>
<organism evidence="1 2">
    <name type="scientific">Dendroctonus ponderosae</name>
    <name type="common">Mountain pine beetle</name>
    <dbReference type="NCBI Taxonomy" id="77166"/>
    <lineage>
        <taxon>Eukaryota</taxon>
        <taxon>Metazoa</taxon>
        <taxon>Ecdysozoa</taxon>
        <taxon>Arthropoda</taxon>
        <taxon>Hexapoda</taxon>
        <taxon>Insecta</taxon>
        <taxon>Pterygota</taxon>
        <taxon>Neoptera</taxon>
        <taxon>Endopterygota</taxon>
        <taxon>Coleoptera</taxon>
        <taxon>Polyphaga</taxon>
        <taxon>Cucujiformia</taxon>
        <taxon>Curculionidae</taxon>
        <taxon>Scolytinae</taxon>
        <taxon>Dendroctonus</taxon>
    </lineage>
</organism>
<evidence type="ECO:0000313" key="1">
    <source>
        <dbReference type="EnsemblMetazoa" id="XP_019761982.1"/>
    </source>
</evidence>
<accession>A0AAR5PM56</accession>
<keyword evidence="2" id="KW-1185">Reference proteome</keyword>
<evidence type="ECO:0008006" key="3">
    <source>
        <dbReference type="Google" id="ProtNLM"/>
    </source>
</evidence>
<reference evidence="2" key="1">
    <citation type="journal article" date="2013" name="Genome Biol.">
        <title>Draft genome of the mountain pine beetle, Dendroctonus ponderosae Hopkins, a major forest pest.</title>
        <authorList>
            <person name="Keeling C.I."/>
            <person name="Yuen M.M."/>
            <person name="Liao N.Y."/>
            <person name="Docking T.R."/>
            <person name="Chan S.K."/>
            <person name="Taylor G.A."/>
            <person name="Palmquist D.L."/>
            <person name="Jackman S.D."/>
            <person name="Nguyen A."/>
            <person name="Li M."/>
            <person name="Henderson H."/>
            <person name="Janes J.K."/>
            <person name="Zhao Y."/>
            <person name="Pandoh P."/>
            <person name="Moore R."/>
            <person name="Sperling F.A."/>
            <person name="Huber D.P."/>
            <person name="Birol I."/>
            <person name="Jones S.J."/>
            <person name="Bohlmann J."/>
        </authorList>
    </citation>
    <scope>NUCLEOTIDE SEQUENCE</scope>
</reference>
<dbReference type="GeneID" id="109538960"/>
<dbReference type="Proteomes" id="UP000019118">
    <property type="component" value="Unassembled WGS sequence"/>
</dbReference>
<reference evidence="1" key="2">
    <citation type="submission" date="2024-08" db="UniProtKB">
        <authorList>
            <consortium name="EnsemblMetazoa"/>
        </authorList>
    </citation>
    <scope>IDENTIFICATION</scope>
</reference>
<dbReference type="Gene3D" id="3.15.10.50">
    <property type="match status" value="1"/>
</dbReference>
<dbReference type="EnsemblMetazoa" id="XM_019906423.1">
    <property type="protein sequence ID" value="XP_019761982.1"/>
    <property type="gene ID" value="LOC109538960"/>
</dbReference>
<name>A0AAR5PM56_DENPD</name>
<proteinExistence type="predicted"/>
<dbReference type="Gene3D" id="3.15.10.30">
    <property type="entry name" value="Haemolymph juvenile hormone binding protein"/>
    <property type="match status" value="1"/>
</dbReference>
<dbReference type="AlphaFoldDB" id="A0AAR5PM56"/>
<dbReference type="InterPro" id="IPR038606">
    <property type="entry name" value="To_sf"/>
</dbReference>
<evidence type="ECO:0000313" key="2">
    <source>
        <dbReference type="Proteomes" id="UP000019118"/>
    </source>
</evidence>
<dbReference type="KEGG" id="dpa:109538960"/>
<sequence>MLAIFITSLIPSDLELSHFIHTSCNIPIKFVMLIWIRVLFFLLMYSTFWRRVESEELTSEYVSFLEQFNPNIQENIVSAFNNEMARNHRRKNFIKTVHNLDTILLSLDNTKIELSKLTLEWLPDFKVINLGVNLCKLCLDIDFKLDDLPVSGNYEVNNVALQNVLPVSSNGAITVVYTDVTVKGRVGLLIQGDSFVPENYDVDYTWNSEVSVSYFINRDTKVEAKVTRPTDDQIIAKTIWTQLKEVLTTILKDQLKGVVVEYSVQESLADEDEKLRQLAQSQLTKANGLFDTLLCAAKDYLVAKDLRTIETPPFEVLYRGKLSSTETGLFESGNGYIKDLSTLSRLSDLSLFEDERQLLVYGTLGMREFKHGYDSFKTKFEDNDLTGSLKAQVRGTEIFVKLSFEKSEESPQKTKVEKIETRLLRDTAIDTSGLGSLSWLIPTTQSWVLGHLRSTSMDILLKQIEAAFSYAIEAEMKKTTTTGSDGDNSRLFWKSIFSK</sequence>
<dbReference type="InterPro" id="IPR038602">
    <property type="entry name" value="Mite_allergen_7_sf"/>
</dbReference>